<dbReference type="EMBL" id="LBTX01000006">
    <property type="protein sequence ID" value="KKQ50323.1"/>
    <property type="molecule type" value="Genomic_DNA"/>
</dbReference>
<comment type="caution">
    <text evidence="3">The sequence shown here is derived from an EMBL/GenBank/DDBJ whole genome shotgun (WGS) entry which is preliminary data.</text>
</comment>
<gene>
    <name evidence="3" type="ORF">US68_C0006G0003</name>
</gene>
<evidence type="ECO:0000313" key="4">
    <source>
        <dbReference type="Proteomes" id="UP000034231"/>
    </source>
</evidence>
<dbReference type="InterPro" id="IPR040198">
    <property type="entry name" value="Fido_containing"/>
</dbReference>
<dbReference type="Pfam" id="PF02661">
    <property type="entry name" value="Fic"/>
    <property type="match status" value="1"/>
</dbReference>
<evidence type="ECO:0000256" key="1">
    <source>
        <dbReference type="PIRSR" id="PIRSR640198-1"/>
    </source>
</evidence>
<evidence type="ECO:0000313" key="3">
    <source>
        <dbReference type="EMBL" id="KKQ50323.1"/>
    </source>
</evidence>
<dbReference type="InterPro" id="IPR003812">
    <property type="entry name" value="Fido"/>
</dbReference>
<reference evidence="3 4" key="1">
    <citation type="journal article" date="2015" name="Nature">
        <title>rRNA introns, odd ribosomes, and small enigmatic genomes across a large radiation of phyla.</title>
        <authorList>
            <person name="Brown C.T."/>
            <person name="Hug L.A."/>
            <person name="Thomas B.C."/>
            <person name="Sharon I."/>
            <person name="Castelle C.J."/>
            <person name="Singh A."/>
            <person name="Wilkins M.J."/>
            <person name="Williams K.H."/>
            <person name="Banfield J.F."/>
        </authorList>
    </citation>
    <scope>NUCLEOTIDE SEQUENCE [LARGE SCALE GENOMIC DNA]</scope>
</reference>
<dbReference type="Gene3D" id="1.10.3290.10">
    <property type="entry name" value="Fido-like domain"/>
    <property type="match status" value="1"/>
</dbReference>
<dbReference type="AlphaFoldDB" id="A0A0G0I4S3"/>
<protein>
    <recommendedName>
        <fullName evidence="2">Fido domain-containing protein</fullName>
    </recommendedName>
</protein>
<dbReference type="InterPro" id="IPR036597">
    <property type="entry name" value="Fido-like_dom_sf"/>
</dbReference>
<dbReference type="PANTHER" id="PTHR13504">
    <property type="entry name" value="FIDO DOMAIN-CONTAINING PROTEIN DDB_G0283145"/>
    <property type="match status" value="1"/>
</dbReference>
<accession>A0A0G0I4S3</accession>
<feature type="active site" evidence="1">
    <location>
        <position position="210"/>
    </location>
</feature>
<dbReference type="PANTHER" id="PTHR13504:SF38">
    <property type="entry name" value="FIDO DOMAIN-CONTAINING PROTEIN"/>
    <property type="match status" value="1"/>
</dbReference>
<dbReference type="Proteomes" id="UP000034231">
    <property type="component" value="Unassembled WGS sequence"/>
</dbReference>
<organism evidence="3 4">
    <name type="scientific">Candidatus Shapirobacteria bacterium GW2011_GWE1_38_10</name>
    <dbReference type="NCBI Taxonomy" id="1618488"/>
    <lineage>
        <taxon>Bacteria</taxon>
        <taxon>Candidatus Shapironibacteriota</taxon>
    </lineage>
</organism>
<feature type="domain" description="Fido" evidence="2">
    <location>
        <begin position="124"/>
        <end position="277"/>
    </location>
</feature>
<evidence type="ECO:0000259" key="2">
    <source>
        <dbReference type="PROSITE" id="PS51459"/>
    </source>
</evidence>
<proteinExistence type="predicted"/>
<name>A0A0G0I4S3_9BACT</name>
<sequence>MFSPLFTINNQILKNIGIIEAAKAIIDEAPLIPAYEKQFQQEAIVRTVHYGTRIEGNDLTYQEVAKLVEGRQVTATERDIQEVINYRNVITYLEEIWATYDAALPLPEEKFNANINPKDRLFFFSETIVKKIHELTTTKIIPETEVGKYRRQQVVLKNTRTGEIAHRPPPAIEVPYLMSDLIAWLNDPKSREIHPAIRAAITQYILVAIHPFIEGNGRVSRAYAMLPLYVEGYDIRRLFSLEEYFDRNAENYYNTLQSTHETNSDIFQRDITNWTTYYTGALAIELSRVKDKVQSLSRDLKFKQKLGGKQVHLTERQIKLVEYMQQFGGLRMPDAKSLLPMVSDDTIWRDLKKLIDDKVCEKRGSTKGAYYCLSNV</sequence>
<dbReference type="SUPFAM" id="SSF140931">
    <property type="entry name" value="Fic-like"/>
    <property type="match status" value="1"/>
</dbReference>
<dbReference type="PROSITE" id="PS51459">
    <property type="entry name" value="FIDO"/>
    <property type="match status" value="1"/>
</dbReference>